<dbReference type="GO" id="GO:0005634">
    <property type="term" value="C:nucleus"/>
    <property type="evidence" value="ECO:0007669"/>
    <property type="project" value="TreeGrafter"/>
</dbReference>
<evidence type="ECO:0000256" key="3">
    <source>
        <dbReference type="ARBA" id="ARBA00023163"/>
    </source>
</evidence>
<name>A0AAW0PK25_9GOBI</name>
<keyword evidence="4" id="KW-0539">Nucleus</keyword>
<comment type="caution">
    <text evidence="6">The sequence shown here is derived from an EMBL/GenBank/DDBJ whole genome shotgun (WGS) entry which is preliminary data.</text>
</comment>
<feature type="compositionally biased region" description="Low complexity" evidence="5">
    <location>
        <begin position="106"/>
        <end position="118"/>
    </location>
</feature>
<evidence type="ECO:0000256" key="5">
    <source>
        <dbReference type="SAM" id="MobiDB-lite"/>
    </source>
</evidence>
<evidence type="ECO:0000256" key="1">
    <source>
        <dbReference type="ARBA" id="ARBA00023015"/>
    </source>
</evidence>
<dbReference type="PANTHER" id="PTHR21545">
    <property type="entry name" value="TRANSCRIPTION FACTOR MLR1/2"/>
    <property type="match status" value="1"/>
</dbReference>
<accession>A0AAW0PK25</accession>
<dbReference type="GO" id="GO:0006357">
    <property type="term" value="P:regulation of transcription by RNA polymerase II"/>
    <property type="evidence" value="ECO:0007669"/>
    <property type="project" value="TreeGrafter"/>
</dbReference>
<organism evidence="6 7">
    <name type="scientific">Mugilogobius chulae</name>
    <name type="common">yellowstripe goby</name>
    <dbReference type="NCBI Taxonomy" id="88201"/>
    <lineage>
        <taxon>Eukaryota</taxon>
        <taxon>Metazoa</taxon>
        <taxon>Chordata</taxon>
        <taxon>Craniata</taxon>
        <taxon>Vertebrata</taxon>
        <taxon>Euteleostomi</taxon>
        <taxon>Actinopterygii</taxon>
        <taxon>Neopterygii</taxon>
        <taxon>Teleostei</taxon>
        <taxon>Neoteleostei</taxon>
        <taxon>Acanthomorphata</taxon>
        <taxon>Gobiaria</taxon>
        <taxon>Gobiiformes</taxon>
        <taxon>Gobioidei</taxon>
        <taxon>Gobiidae</taxon>
        <taxon>Gobionellinae</taxon>
        <taxon>Mugilogobius</taxon>
    </lineage>
</organism>
<feature type="region of interest" description="Disordered" evidence="5">
    <location>
        <begin position="89"/>
        <end position="191"/>
    </location>
</feature>
<dbReference type="Proteomes" id="UP001460270">
    <property type="component" value="Unassembled WGS sequence"/>
</dbReference>
<sequence>MEKALSPQVWSSRTISIFGSVRVVVGGAEVREQTTQVQVDQMKLLLFQSVIRPHPLKNLPSFSDPHIPLVAREIMQRMIRQFAAEYTSKTTQDDLPLPNGTMKDQSLSPSSSASSSSPSPAPGPALSPNGTTSDGPQGGAAASAQNPVLSKLLLDQDAPLDLTVKKSPVEPPPGQQVNRSENPEPAPLDSL</sequence>
<reference evidence="7" key="1">
    <citation type="submission" date="2024-04" db="EMBL/GenBank/DDBJ databases">
        <title>Salinicola lusitanus LLJ914,a marine bacterium isolated from the Okinawa Trough.</title>
        <authorList>
            <person name="Li J."/>
        </authorList>
    </citation>
    <scope>NUCLEOTIDE SEQUENCE [LARGE SCALE GENOMIC DNA]</scope>
</reference>
<dbReference type="AlphaFoldDB" id="A0AAW0PK25"/>
<keyword evidence="2" id="KW-0238">DNA-binding</keyword>
<evidence type="ECO:0000313" key="6">
    <source>
        <dbReference type="EMBL" id="KAK7930105.1"/>
    </source>
</evidence>
<keyword evidence="7" id="KW-1185">Reference proteome</keyword>
<dbReference type="GO" id="GO:0003677">
    <property type="term" value="F:DNA binding"/>
    <property type="evidence" value="ECO:0007669"/>
    <property type="project" value="UniProtKB-KW"/>
</dbReference>
<protein>
    <submittedName>
        <fullName evidence="6">Uncharacterized protein</fullName>
    </submittedName>
</protein>
<keyword evidence="1" id="KW-0805">Transcription regulation</keyword>
<gene>
    <name evidence="6" type="ORF">WMY93_006500</name>
</gene>
<proteinExistence type="predicted"/>
<dbReference type="EMBL" id="JBBPFD010000004">
    <property type="protein sequence ID" value="KAK7930105.1"/>
    <property type="molecule type" value="Genomic_DNA"/>
</dbReference>
<evidence type="ECO:0000313" key="7">
    <source>
        <dbReference type="Proteomes" id="UP001460270"/>
    </source>
</evidence>
<evidence type="ECO:0000256" key="2">
    <source>
        <dbReference type="ARBA" id="ARBA00023125"/>
    </source>
</evidence>
<dbReference type="PANTHER" id="PTHR21545:SF14">
    <property type="entry name" value="LIGAND-DEPENDENT COREPRESSOR"/>
    <property type="match status" value="1"/>
</dbReference>
<keyword evidence="3" id="KW-0804">Transcription</keyword>
<evidence type="ECO:0000256" key="4">
    <source>
        <dbReference type="ARBA" id="ARBA00023242"/>
    </source>
</evidence>